<dbReference type="EMBL" id="CP060731">
    <property type="protein sequence ID" value="QNN78034.1"/>
    <property type="molecule type" value="Genomic_DNA"/>
</dbReference>
<sequence>MSEFPNPYQASNAPLPMLEHPAVPPALLATLACYLAHYALEVASMWRSALGTVELFLPIALVNGIYCLAMCFALWRRWRWARVWLVITTVLSAFVLLMFVRRGMWTTEWLTGLSSLLRIAVVPMLFLPSVRRWFAPRRA</sequence>
<keyword evidence="1" id="KW-0472">Membrane</keyword>
<keyword evidence="1" id="KW-1133">Transmembrane helix</keyword>
<protein>
    <recommendedName>
        <fullName evidence="4">DUF2569 domain-containing protein</fullName>
    </recommendedName>
</protein>
<evidence type="ECO:0000313" key="2">
    <source>
        <dbReference type="EMBL" id="QNN78034.1"/>
    </source>
</evidence>
<feature type="transmembrane region" description="Helical" evidence="1">
    <location>
        <begin position="55"/>
        <end position="75"/>
    </location>
</feature>
<feature type="transmembrane region" description="Helical" evidence="1">
    <location>
        <begin position="81"/>
        <end position="100"/>
    </location>
</feature>
<dbReference type="AlphaFoldDB" id="A0A7G9TD59"/>
<evidence type="ECO:0000256" key="1">
    <source>
        <dbReference type="SAM" id="Phobius"/>
    </source>
</evidence>
<proteinExistence type="predicted"/>
<feature type="transmembrane region" description="Helical" evidence="1">
    <location>
        <begin position="109"/>
        <end position="127"/>
    </location>
</feature>
<keyword evidence="1" id="KW-0812">Transmembrane</keyword>
<name>A0A7G9TD59_PSEMX</name>
<dbReference type="Proteomes" id="UP000515838">
    <property type="component" value="Chromosome"/>
</dbReference>
<accession>A0A7G9TD59</accession>
<reference evidence="2 3" key="1">
    <citation type="submission" date="2020-08" db="EMBL/GenBank/DDBJ databases">
        <title>Streptomycin Non-resistant strain, P. mexicana.</title>
        <authorList>
            <person name="Ganesh-Kumar S."/>
            <person name="Zhe T."/>
            <person name="Yu Z."/>
            <person name="Min Y."/>
        </authorList>
    </citation>
    <scope>NUCLEOTIDE SEQUENCE [LARGE SCALE GENOMIC DNA]</scope>
    <source>
        <strain evidence="2 3">GTZY2</strain>
    </source>
</reference>
<organism evidence="2 3">
    <name type="scientific">Pseudoxanthomonas mexicana</name>
    <dbReference type="NCBI Taxonomy" id="128785"/>
    <lineage>
        <taxon>Bacteria</taxon>
        <taxon>Pseudomonadati</taxon>
        <taxon>Pseudomonadota</taxon>
        <taxon>Gammaproteobacteria</taxon>
        <taxon>Lysobacterales</taxon>
        <taxon>Lysobacteraceae</taxon>
        <taxon>Pseudoxanthomonas</taxon>
    </lineage>
</organism>
<evidence type="ECO:0008006" key="4">
    <source>
        <dbReference type="Google" id="ProtNLM"/>
    </source>
</evidence>
<dbReference type="GeneID" id="81469499"/>
<gene>
    <name evidence="2" type="ORF">IAE60_00890</name>
</gene>
<evidence type="ECO:0000313" key="3">
    <source>
        <dbReference type="Proteomes" id="UP000515838"/>
    </source>
</evidence>
<dbReference type="RefSeq" id="WP_187573504.1">
    <property type="nucleotide sequence ID" value="NZ_CP060731.1"/>
</dbReference>